<dbReference type="Proteomes" id="UP000266841">
    <property type="component" value="Unassembled WGS sequence"/>
</dbReference>
<evidence type="ECO:0000313" key="5">
    <source>
        <dbReference type="Proteomes" id="UP000266841"/>
    </source>
</evidence>
<feature type="transmembrane region" description="Helical" evidence="2">
    <location>
        <begin position="126"/>
        <end position="144"/>
    </location>
</feature>
<keyword evidence="2" id="KW-0812">Transmembrane</keyword>
<feature type="region of interest" description="Disordered" evidence="1">
    <location>
        <begin position="549"/>
        <end position="573"/>
    </location>
</feature>
<feature type="transmembrane region" description="Helical" evidence="2">
    <location>
        <begin position="181"/>
        <end position="203"/>
    </location>
</feature>
<feature type="signal peptide" evidence="3">
    <location>
        <begin position="1"/>
        <end position="17"/>
    </location>
</feature>
<dbReference type="OrthoDB" id="194331at2759"/>
<reference evidence="4 5" key="1">
    <citation type="journal article" date="2012" name="Genome Biol.">
        <title>Genome and low-iron response of an oceanic diatom adapted to chronic iron limitation.</title>
        <authorList>
            <person name="Lommer M."/>
            <person name="Specht M."/>
            <person name="Roy A.S."/>
            <person name="Kraemer L."/>
            <person name="Andreson R."/>
            <person name="Gutowska M.A."/>
            <person name="Wolf J."/>
            <person name="Bergner S.V."/>
            <person name="Schilhabel M.B."/>
            <person name="Klostermeier U.C."/>
            <person name="Beiko R.G."/>
            <person name="Rosenstiel P."/>
            <person name="Hippler M."/>
            <person name="Laroche J."/>
        </authorList>
    </citation>
    <scope>NUCLEOTIDE SEQUENCE [LARGE SCALE GENOMIC DNA]</scope>
    <source>
        <strain evidence="4 5">CCMP1005</strain>
    </source>
</reference>
<comment type="caution">
    <text evidence="4">The sequence shown here is derived from an EMBL/GenBank/DDBJ whole genome shotgun (WGS) entry which is preliminary data.</text>
</comment>
<feature type="compositionally biased region" description="Basic and acidic residues" evidence="1">
    <location>
        <begin position="563"/>
        <end position="573"/>
    </location>
</feature>
<dbReference type="eggNOG" id="ENOG502QYN4">
    <property type="taxonomic scope" value="Eukaryota"/>
</dbReference>
<proteinExistence type="predicted"/>
<name>K0T3S6_THAOC</name>
<gene>
    <name evidence="4" type="ORF">THAOC_06789</name>
</gene>
<accession>K0T3S6</accession>
<evidence type="ECO:0000256" key="2">
    <source>
        <dbReference type="SAM" id="Phobius"/>
    </source>
</evidence>
<keyword evidence="3" id="KW-0732">Signal</keyword>
<feature type="chain" id="PRO_5003841586" evidence="3">
    <location>
        <begin position="18"/>
        <end position="573"/>
    </location>
</feature>
<evidence type="ECO:0000256" key="3">
    <source>
        <dbReference type="SAM" id="SignalP"/>
    </source>
</evidence>
<feature type="compositionally biased region" description="Low complexity" evidence="1">
    <location>
        <begin position="287"/>
        <end position="300"/>
    </location>
</feature>
<feature type="compositionally biased region" description="Pro residues" evidence="1">
    <location>
        <begin position="259"/>
        <end position="268"/>
    </location>
</feature>
<evidence type="ECO:0000256" key="1">
    <source>
        <dbReference type="SAM" id="MobiDB-lite"/>
    </source>
</evidence>
<feature type="transmembrane region" description="Helical" evidence="2">
    <location>
        <begin position="151"/>
        <end position="169"/>
    </location>
</feature>
<keyword evidence="2" id="KW-1133">Transmembrane helix</keyword>
<keyword evidence="2" id="KW-0472">Membrane</keyword>
<sequence>MRHLVLVVTLVAPTATGRSLCPLDVPVTAFVAPSKASRQLLSVQNVQNEDDGDDGDEQATGFVLPGFLRPELPESDSYFKKYGRPTDITEESFGALLPMAEAVDEATGGWGLSYADLRPATPRTPVGLGFLATNIFYLTGGAYLGIKGDVFFGGLTELAGIVSFAYHYLQLDLGVNRSEVRLVLLLDYITAGATLLTGGAYMIQAGISHVPVEALFTATGALASLSLCCSIWTRMAGSADALCSGICIVACRVCPSPPDPLSPAPGPPAKIENGHRQRPGHPSRCGTPHTTPTAPTAPTVPIAGSGAEMDVESGENETIQVRSVEVPRWLSTPEHLLGGDKGRARALEEEYECTISTSGQGSGVRDPKGERQRISIRPRVRDCWQVLTVGRRLAVPDYVIQNSPPPKEAVNPPPSLGRLMYALGMSASSASPNTKDRRPDRTVLCRSHFPAFPHTRRGKSGQQSAKKVWMNILELPQDTSTGEYHGKFLAGHNFRNYYKNHLNCRVDIYGVWGDMDELMCAPYVLISSPEKVNVDKCIMYVEHRIRDQEDQKGVSRSGGRRVLRGESRHSADM</sequence>
<organism evidence="4 5">
    <name type="scientific">Thalassiosira oceanica</name>
    <name type="common">Marine diatom</name>
    <dbReference type="NCBI Taxonomy" id="159749"/>
    <lineage>
        <taxon>Eukaryota</taxon>
        <taxon>Sar</taxon>
        <taxon>Stramenopiles</taxon>
        <taxon>Ochrophyta</taxon>
        <taxon>Bacillariophyta</taxon>
        <taxon>Coscinodiscophyceae</taxon>
        <taxon>Thalassiosirophycidae</taxon>
        <taxon>Thalassiosirales</taxon>
        <taxon>Thalassiosiraceae</taxon>
        <taxon>Thalassiosira</taxon>
    </lineage>
</organism>
<keyword evidence="5" id="KW-1185">Reference proteome</keyword>
<dbReference type="AlphaFoldDB" id="K0T3S6"/>
<protein>
    <submittedName>
        <fullName evidence="4">Uncharacterized protein</fullName>
    </submittedName>
</protein>
<feature type="region of interest" description="Disordered" evidence="1">
    <location>
        <begin position="259"/>
        <end position="300"/>
    </location>
</feature>
<evidence type="ECO:0000313" key="4">
    <source>
        <dbReference type="EMBL" id="EJK71744.1"/>
    </source>
</evidence>
<dbReference type="EMBL" id="AGNL01006846">
    <property type="protein sequence ID" value="EJK71744.1"/>
    <property type="molecule type" value="Genomic_DNA"/>
</dbReference>